<comment type="caution">
    <text evidence="2">The sequence shown here is derived from an EMBL/GenBank/DDBJ whole genome shotgun (WGS) entry which is preliminary data.</text>
</comment>
<feature type="compositionally biased region" description="Acidic residues" evidence="1">
    <location>
        <begin position="1"/>
        <end position="10"/>
    </location>
</feature>
<evidence type="ECO:0000313" key="3">
    <source>
        <dbReference type="Proteomes" id="UP000266723"/>
    </source>
</evidence>
<protein>
    <submittedName>
        <fullName evidence="2">Uncharacterized protein</fullName>
    </submittedName>
</protein>
<reference evidence="2 3" key="1">
    <citation type="journal article" date="2020" name="BMC Genomics">
        <title>Intraspecific diversification of the crop wild relative Brassica cretica Lam. using demographic model selection.</title>
        <authorList>
            <person name="Kioukis A."/>
            <person name="Michalopoulou V.A."/>
            <person name="Briers L."/>
            <person name="Pirintsos S."/>
            <person name="Studholme D.J."/>
            <person name="Pavlidis P."/>
            <person name="Sarris P.F."/>
        </authorList>
    </citation>
    <scope>NUCLEOTIDE SEQUENCE [LARGE SCALE GENOMIC DNA]</scope>
    <source>
        <strain evidence="3">cv. PFS-1207/04</strain>
    </source>
</reference>
<feature type="region of interest" description="Disordered" evidence="1">
    <location>
        <begin position="1"/>
        <end position="31"/>
    </location>
</feature>
<proteinExistence type="predicted"/>
<sequence>MDPPDNDPDPDTLKLPGYPIRPRPSDSSVAKETEPALELTFESLALLHHHGLFTLVHLLPSAHETATAWWMEALPCPSTEMDETRLRTNPVGVSLSLWFIVSPTTSPKGPSFALCPTGYSTPALDLYSTPPKMTSAASGNVLCSGIYRVARSIIFNVLENDQAGRSPPLCSRSDIAAHCYSSNWFAGTPVDDNSAAFIAAVHAPTMEPRHFGSSPAWNLEPSTLLCTASLPPPTINYRISPKAGASPLRLPVASCSPLVTRAGLAQIRNFLGLAHYMCLAHYLVAKNSSAKPSSALIHHHSTLRYHGPGPQFMRMYRRQLCV</sequence>
<accession>A0ABQ7DFJ0</accession>
<dbReference type="Proteomes" id="UP000266723">
    <property type="component" value="Unassembled WGS sequence"/>
</dbReference>
<gene>
    <name evidence="2" type="ORF">DY000_02031940</name>
</gene>
<keyword evidence="3" id="KW-1185">Reference proteome</keyword>
<dbReference type="EMBL" id="QGKV02000649">
    <property type="protein sequence ID" value="KAF3576874.1"/>
    <property type="molecule type" value="Genomic_DNA"/>
</dbReference>
<evidence type="ECO:0000256" key="1">
    <source>
        <dbReference type="SAM" id="MobiDB-lite"/>
    </source>
</evidence>
<organism evidence="2 3">
    <name type="scientific">Brassica cretica</name>
    <name type="common">Mustard</name>
    <dbReference type="NCBI Taxonomy" id="69181"/>
    <lineage>
        <taxon>Eukaryota</taxon>
        <taxon>Viridiplantae</taxon>
        <taxon>Streptophyta</taxon>
        <taxon>Embryophyta</taxon>
        <taxon>Tracheophyta</taxon>
        <taxon>Spermatophyta</taxon>
        <taxon>Magnoliopsida</taxon>
        <taxon>eudicotyledons</taxon>
        <taxon>Gunneridae</taxon>
        <taxon>Pentapetalae</taxon>
        <taxon>rosids</taxon>
        <taxon>malvids</taxon>
        <taxon>Brassicales</taxon>
        <taxon>Brassicaceae</taxon>
        <taxon>Brassiceae</taxon>
        <taxon>Brassica</taxon>
    </lineage>
</organism>
<evidence type="ECO:0000313" key="2">
    <source>
        <dbReference type="EMBL" id="KAF3576874.1"/>
    </source>
</evidence>
<name>A0ABQ7DFJ0_BRACR</name>